<dbReference type="HOGENOM" id="CLU_141583_2_0_2"/>
<dbReference type="InterPro" id="IPR012016">
    <property type="entry name" value="PMDh-S-like"/>
</dbReference>
<evidence type="ECO:0000256" key="3">
    <source>
        <dbReference type="ARBA" id="ARBA00023239"/>
    </source>
</evidence>
<evidence type="ECO:0000259" key="9">
    <source>
        <dbReference type="Pfam" id="PF01989"/>
    </source>
</evidence>
<dbReference type="GO" id="GO:0016836">
    <property type="term" value="F:hydro-lyase activity"/>
    <property type="evidence" value="ECO:0007669"/>
    <property type="project" value="UniProtKB-UniRule"/>
</dbReference>
<comment type="catalytic activity">
    <reaction evidence="4">
        <text>(R)-5-phosphomevalonate = (2E)-3-methyl-5-phosphooxypent-2-enoate + H2O</text>
        <dbReference type="Rhea" id="RHEA:78975"/>
        <dbReference type="ChEBI" id="CHEBI:15377"/>
        <dbReference type="ChEBI" id="CHEBI:58146"/>
        <dbReference type="ChEBI" id="CHEBI:229665"/>
        <dbReference type="EC" id="4.2.1.182"/>
    </reaction>
    <physiologicalReaction direction="left-to-right" evidence="4">
        <dbReference type="Rhea" id="RHEA:78976"/>
    </physiologicalReaction>
</comment>
<comment type="subunit">
    <text evidence="6 7">Heterodimer composed of a large subunit (PMDh-L) and a small subunit (PMDh-S).</text>
</comment>
<evidence type="ECO:0000256" key="7">
    <source>
        <dbReference type="HAMAP-Rule" id="MF_00078"/>
    </source>
</evidence>
<dbReference type="PIRSF" id="PIRSF004966">
    <property type="entry name" value="UCP004966"/>
    <property type="match status" value="1"/>
</dbReference>
<dbReference type="Pfam" id="PF01989">
    <property type="entry name" value="AcnX_swivel_put"/>
    <property type="match status" value="1"/>
</dbReference>
<evidence type="ECO:0000256" key="2">
    <source>
        <dbReference type="ARBA" id="ARBA00023229"/>
    </source>
</evidence>
<proteinExistence type="inferred from homology"/>
<evidence type="ECO:0000256" key="1">
    <source>
        <dbReference type="ARBA" id="ARBA00005092"/>
    </source>
</evidence>
<dbReference type="EMBL" id="CP002588">
    <property type="protein sequence ID" value="AEA47711.1"/>
    <property type="molecule type" value="Genomic_DNA"/>
</dbReference>
<comment type="similarity">
    <text evidence="7">Belongs to the AcnX type II small subunit family.</text>
</comment>
<dbReference type="SUPFAM" id="SSF52016">
    <property type="entry name" value="LeuD/IlvD-like"/>
    <property type="match status" value="1"/>
</dbReference>
<evidence type="ECO:0000313" key="10">
    <source>
        <dbReference type="EMBL" id="AEA47711.1"/>
    </source>
</evidence>
<dbReference type="PANTHER" id="PTHR36577:SF3">
    <property type="entry name" value="DUF521 DOMAIN PROTEIN (AFU_ORTHOLOGUE AFUA_6G00490)"/>
    <property type="match status" value="1"/>
</dbReference>
<evidence type="ECO:0000256" key="6">
    <source>
        <dbReference type="ARBA" id="ARBA00046520"/>
    </source>
</evidence>
<feature type="region of interest" description="Disordered" evidence="8">
    <location>
        <begin position="135"/>
        <end position="162"/>
    </location>
</feature>
<dbReference type="InterPro" id="IPR002840">
    <property type="entry name" value="PMDh-S-like_dom"/>
</dbReference>
<dbReference type="OrthoDB" id="18062at2157"/>
<dbReference type="Proteomes" id="UP000008136">
    <property type="component" value="Chromosome"/>
</dbReference>
<dbReference type="eggNOG" id="arCOG04279">
    <property type="taxonomic scope" value="Archaea"/>
</dbReference>
<dbReference type="EC" id="4.2.1.182" evidence="7"/>
<dbReference type="GO" id="GO:0019287">
    <property type="term" value="P:isopentenyl diphosphate biosynthetic process, mevalonate pathway"/>
    <property type="evidence" value="ECO:0007669"/>
    <property type="project" value="UniProtKB-UniRule"/>
</dbReference>
<dbReference type="GeneID" id="10394838"/>
<dbReference type="PANTHER" id="PTHR36577">
    <property type="entry name" value="DUF521 DOMAIN PROTEIN (AFU_ORTHOLOGUE AFUA_6G00490)"/>
    <property type="match status" value="1"/>
</dbReference>
<keyword evidence="2 7" id="KW-0414">Isoprene biosynthesis</keyword>
<evidence type="ECO:0000313" key="11">
    <source>
        <dbReference type="Proteomes" id="UP000008136"/>
    </source>
</evidence>
<reference evidence="10 11" key="1">
    <citation type="submission" date="2011-03" db="EMBL/GenBank/DDBJ databases">
        <title>The complete genome of Archaeoglobus veneficus SNP6.</title>
        <authorList>
            <consortium name="US DOE Joint Genome Institute (JGI-PGF)"/>
            <person name="Lucas S."/>
            <person name="Copeland A."/>
            <person name="Lapidus A."/>
            <person name="Bruce D."/>
            <person name="Goodwin L."/>
            <person name="Pitluck S."/>
            <person name="Kyrpides N."/>
            <person name="Mavromatis K."/>
            <person name="Pagani I."/>
            <person name="Ivanova N."/>
            <person name="Mikhailova N."/>
            <person name="Lu M."/>
            <person name="Detter J.C."/>
            <person name="Tapia R."/>
            <person name="Han C."/>
            <person name="Land M."/>
            <person name="Hauser L."/>
            <person name="Markowitz V."/>
            <person name="Cheng J.-F."/>
            <person name="Hugenholtz P."/>
            <person name="Woyke T."/>
            <person name="Wu D."/>
            <person name="Spring S."/>
            <person name="Brambilla E."/>
            <person name="Klenk H.-P."/>
            <person name="Eisen J.A."/>
        </authorList>
    </citation>
    <scope>NUCLEOTIDE SEQUENCE [LARGE SCALE GENOMIC DNA]</scope>
    <source>
        <strain>SNP6</strain>
    </source>
</reference>
<evidence type="ECO:0000256" key="8">
    <source>
        <dbReference type="SAM" id="MobiDB-lite"/>
    </source>
</evidence>
<feature type="active site" description="Proton acceptor" evidence="7">
    <location>
        <position position="62"/>
    </location>
</feature>
<dbReference type="KEGG" id="ave:Arcve_1712"/>
<comment type="function">
    <text evidence="5 7">Component of a hydro-lyase that catalyzes the dehydration of mevalonate 5-phosphate (MVA5P) to form trans-anhydromevalonate 5-phosphate (tAHMP). Involved in the archaeal mevalonate (MVA) pathway, which provides fundamental precursors for isoprenoid biosynthesis, such as isopentenyl diphosphate (IPP) and dimethylallyl diphosphate (DMAPP).</text>
</comment>
<dbReference type="NCBIfam" id="NF003046">
    <property type="entry name" value="PRK03955.1"/>
    <property type="match status" value="1"/>
</dbReference>
<comment type="pathway">
    <text evidence="1 7">Isoprenoid biosynthesis; isopentenyl diphosphate biosynthesis via mevalonate pathway.</text>
</comment>
<evidence type="ECO:0000256" key="5">
    <source>
        <dbReference type="ARBA" id="ARBA00045299"/>
    </source>
</evidence>
<organism evidence="10 11">
    <name type="scientific">Archaeoglobus veneficus (strain DSM 11195 / SNP6)</name>
    <dbReference type="NCBI Taxonomy" id="693661"/>
    <lineage>
        <taxon>Archaea</taxon>
        <taxon>Methanobacteriati</taxon>
        <taxon>Methanobacteriota</taxon>
        <taxon>Archaeoglobi</taxon>
        <taxon>Archaeoglobales</taxon>
        <taxon>Archaeoglobaceae</taxon>
        <taxon>Archaeoglobus</taxon>
    </lineage>
</organism>
<dbReference type="HAMAP" id="MF_00078">
    <property type="entry name" value="PMDh_S"/>
    <property type="match status" value="1"/>
</dbReference>
<protein>
    <recommendedName>
        <fullName evidence="7">Phosphomevalonate dehydratase small subunit</fullName>
        <shortName evidence="7">PMDh small subunit</shortName>
        <shortName evidence="7">PMDh-S</shortName>
        <ecNumber evidence="7">4.2.1.182</ecNumber>
    </recommendedName>
</protein>
<keyword evidence="11" id="KW-1185">Reference proteome</keyword>
<sequence>MKIRARVISRGDAEGEVIVSKRSFSFLGDVDAETGVVVAGDSDIAGENIAGKIFVFPSGRGSTVGTYVLLRMKKAGTAPKAIINLESEAIIAVGAIIAGIPLLDRPEENVIELLESGEIVRVHAGREGWIEVLSRLPDGPDGNDSGASRGSGRHSSNSEVSK</sequence>
<evidence type="ECO:0000256" key="4">
    <source>
        <dbReference type="ARBA" id="ARBA00045120"/>
    </source>
</evidence>
<dbReference type="InterPro" id="IPR020794">
    <property type="entry name" value="PMDh_S"/>
</dbReference>
<accession>F2KQH8</accession>
<dbReference type="RefSeq" id="WP_013684367.1">
    <property type="nucleotide sequence ID" value="NC_015320.1"/>
</dbReference>
<keyword evidence="3 7" id="KW-0456">Lyase</keyword>
<dbReference type="STRING" id="693661.Arcve_1712"/>
<gene>
    <name evidence="10" type="ordered locus">Arcve_1712</name>
</gene>
<name>F2KQH8_ARCVS</name>
<dbReference type="AlphaFoldDB" id="F2KQH8"/>
<feature type="compositionally biased region" description="Low complexity" evidence="8">
    <location>
        <begin position="145"/>
        <end position="162"/>
    </location>
</feature>
<dbReference type="Gene3D" id="3.50.30.10">
    <property type="entry name" value="Phosphohistidine domain"/>
    <property type="match status" value="1"/>
</dbReference>
<dbReference type="CDD" id="cd01356">
    <property type="entry name" value="AcnX_swivel"/>
    <property type="match status" value="1"/>
</dbReference>
<feature type="domain" description="Phosphomevalonate dehydratase small subunit-like" evidence="9">
    <location>
        <begin position="24"/>
        <end position="103"/>
    </location>
</feature>